<organism evidence="1">
    <name type="scientific">Cucumis melo</name>
    <name type="common">Muskmelon</name>
    <dbReference type="NCBI Taxonomy" id="3656"/>
    <lineage>
        <taxon>Eukaryota</taxon>
        <taxon>Viridiplantae</taxon>
        <taxon>Streptophyta</taxon>
        <taxon>Embryophyta</taxon>
        <taxon>Tracheophyta</taxon>
        <taxon>Spermatophyta</taxon>
        <taxon>Magnoliopsida</taxon>
        <taxon>eudicotyledons</taxon>
        <taxon>Gunneridae</taxon>
        <taxon>Pentapetalae</taxon>
        <taxon>rosids</taxon>
        <taxon>fabids</taxon>
        <taxon>Cucurbitales</taxon>
        <taxon>Cucurbitaceae</taxon>
        <taxon>Benincaseae</taxon>
        <taxon>Cucumis</taxon>
    </lineage>
</organism>
<proteinExistence type="predicted"/>
<protein>
    <submittedName>
        <fullName evidence="1">Uncharacterized protein</fullName>
    </submittedName>
</protein>
<dbReference type="AlphaFoldDB" id="A0A9I9E618"/>
<dbReference type="EnsemblPlants" id="MELO3C029217.2.1">
    <property type="protein sequence ID" value="MELO3C029217.2.1"/>
    <property type="gene ID" value="MELO3C029217.2"/>
</dbReference>
<accession>A0A9I9E618</accession>
<evidence type="ECO:0000313" key="1">
    <source>
        <dbReference type="EnsemblPlants" id="MELO3C029217.2.1"/>
    </source>
</evidence>
<sequence>MSRIRAQRGAQPLSKQAHPNISTRHLAFTLCLTLGPGILSIPSKPLDQEGSHRKTSCIATDKYAENTVTTRWKHYPSKPI</sequence>
<reference evidence="1" key="1">
    <citation type="submission" date="2023-03" db="UniProtKB">
        <authorList>
            <consortium name="EnsemblPlants"/>
        </authorList>
    </citation>
    <scope>IDENTIFICATION</scope>
</reference>
<name>A0A9I9E618_CUCME</name>
<dbReference type="Gramene" id="MELO3C029217.2.1">
    <property type="protein sequence ID" value="MELO3C029217.2.1"/>
    <property type="gene ID" value="MELO3C029217.2"/>
</dbReference>